<dbReference type="AlphaFoldDB" id="A0A9P5A6B4"/>
<dbReference type="EMBL" id="PVQB02000979">
    <property type="protein sequence ID" value="KAF4332763.1"/>
    <property type="molecule type" value="Genomic_DNA"/>
</dbReference>
<gene>
    <name evidence="1" type="ORF">FBEOM_13412</name>
</gene>
<dbReference type="Proteomes" id="UP000730481">
    <property type="component" value="Unassembled WGS sequence"/>
</dbReference>
<evidence type="ECO:0000313" key="2">
    <source>
        <dbReference type="Proteomes" id="UP000730481"/>
    </source>
</evidence>
<reference evidence="1" key="1">
    <citation type="journal article" date="2017" name="Mycologia">
        <title>Fusarium algeriense, sp. nov., a novel toxigenic crown rot pathogen of durum wheat from Algeria is nested in the Fusarium burgessii species complex.</title>
        <authorList>
            <person name="Laraba I."/>
            <person name="Keddad A."/>
            <person name="Boureghda H."/>
            <person name="Abdallah N."/>
            <person name="Vaughan M.M."/>
            <person name="Proctor R.H."/>
            <person name="Busman M."/>
            <person name="O'Donnell K."/>
        </authorList>
    </citation>
    <scope>NUCLEOTIDE SEQUENCE</scope>
    <source>
        <strain evidence="1">NRRL 25174</strain>
    </source>
</reference>
<reference evidence="1" key="2">
    <citation type="submission" date="2020-02" db="EMBL/GenBank/DDBJ databases">
        <title>Identification and distribution of gene clusters putatively required for synthesis of sphingolipid metabolism inhibitors in phylogenetically diverse species of the filamentous fungus Fusarium.</title>
        <authorList>
            <person name="Kim H.-S."/>
            <person name="Busman M."/>
            <person name="Brown D.W."/>
            <person name="Divon H."/>
            <person name="Uhlig S."/>
            <person name="Proctor R.H."/>
        </authorList>
    </citation>
    <scope>NUCLEOTIDE SEQUENCE</scope>
    <source>
        <strain evidence="1">NRRL 25174</strain>
    </source>
</reference>
<evidence type="ECO:0000313" key="1">
    <source>
        <dbReference type="EMBL" id="KAF4332763.1"/>
    </source>
</evidence>
<proteinExistence type="predicted"/>
<name>A0A9P5A6B4_9HYPO</name>
<accession>A0A9P5A6B4</accession>
<dbReference type="OrthoDB" id="5343483at2759"/>
<comment type="caution">
    <text evidence="1">The sequence shown here is derived from an EMBL/GenBank/DDBJ whole genome shotgun (WGS) entry which is preliminary data.</text>
</comment>
<protein>
    <submittedName>
        <fullName evidence="1">Uncharacterized protein</fullName>
    </submittedName>
</protein>
<keyword evidence="2" id="KW-1185">Reference proteome</keyword>
<organism evidence="1 2">
    <name type="scientific">Fusarium beomiforme</name>
    <dbReference type="NCBI Taxonomy" id="44412"/>
    <lineage>
        <taxon>Eukaryota</taxon>
        <taxon>Fungi</taxon>
        <taxon>Dikarya</taxon>
        <taxon>Ascomycota</taxon>
        <taxon>Pezizomycotina</taxon>
        <taxon>Sordariomycetes</taxon>
        <taxon>Hypocreomycetidae</taxon>
        <taxon>Hypocreales</taxon>
        <taxon>Nectriaceae</taxon>
        <taxon>Fusarium</taxon>
        <taxon>Fusarium burgessii species complex</taxon>
    </lineage>
</organism>
<sequence length="232" mass="26409">MKSHYVKQLFRLSGILEPVEGYPGFYYAGRRIHLPECDVFMISERLLRAKGDAMHHPEPIVGHYQYNADMDRQMRLRARPGPGGLMNEPVQHIFDIRLKEITPENWLNDPFLVCVLLSLAQVHWSWDDGSQPRIYSPRLLVTNKADSENAYVFAADIPSQFLDGLMNPNRSIGDIFLPPINFTKVPFEPYINFAERIQVHLLGAEWASGLGLLRPAAALALRGEKRARSTSI</sequence>